<dbReference type="Gene3D" id="1.10.10.10">
    <property type="entry name" value="Winged helix-like DNA-binding domain superfamily/Winged helix DNA-binding domain"/>
    <property type="match status" value="1"/>
</dbReference>
<dbReference type="SUPFAM" id="SSF54909">
    <property type="entry name" value="Dimeric alpha+beta barrel"/>
    <property type="match status" value="1"/>
</dbReference>
<dbReference type="InterPro" id="IPR036388">
    <property type="entry name" value="WH-like_DNA-bd_sf"/>
</dbReference>
<evidence type="ECO:0000313" key="5">
    <source>
        <dbReference type="EMBL" id="MDU8886289.1"/>
    </source>
</evidence>
<keyword evidence="2" id="KW-0238">DNA-binding</keyword>
<dbReference type="SMART" id="SM00344">
    <property type="entry name" value="HTH_ASNC"/>
    <property type="match status" value="1"/>
</dbReference>
<dbReference type="EMBL" id="JAWHTF010000004">
    <property type="protein sequence ID" value="MDU8886289.1"/>
    <property type="molecule type" value="Genomic_DNA"/>
</dbReference>
<name>A0ABU3U7K2_9FLAO</name>
<evidence type="ECO:0000256" key="1">
    <source>
        <dbReference type="ARBA" id="ARBA00023015"/>
    </source>
</evidence>
<dbReference type="Pfam" id="PF13412">
    <property type="entry name" value="HTH_24"/>
    <property type="match status" value="1"/>
</dbReference>
<dbReference type="InterPro" id="IPR019888">
    <property type="entry name" value="Tscrpt_reg_AsnC-like"/>
</dbReference>
<dbReference type="PROSITE" id="PS50956">
    <property type="entry name" value="HTH_ASNC_2"/>
    <property type="match status" value="1"/>
</dbReference>
<dbReference type="Gene3D" id="3.30.70.920">
    <property type="match status" value="1"/>
</dbReference>
<dbReference type="PRINTS" id="PR00033">
    <property type="entry name" value="HTHASNC"/>
</dbReference>
<evidence type="ECO:0000313" key="6">
    <source>
        <dbReference type="Proteomes" id="UP001268651"/>
    </source>
</evidence>
<proteinExistence type="predicted"/>
<dbReference type="InterPro" id="IPR036390">
    <property type="entry name" value="WH_DNA-bd_sf"/>
</dbReference>
<keyword evidence="1" id="KW-0805">Transcription regulation</keyword>
<dbReference type="RefSeq" id="WP_316662274.1">
    <property type="nucleotide sequence ID" value="NZ_JAWHTF010000004.1"/>
</dbReference>
<gene>
    <name evidence="5" type="ORF">RXV94_08960</name>
</gene>
<dbReference type="InterPro" id="IPR000485">
    <property type="entry name" value="AsnC-type_HTH_dom"/>
</dbReference>
<keyword evidence="3" id="KW-0804">Transcription</keyword>
<dbReference type="InterPro" id="IPR011991">
    <property type="entry name" value="ArsR-like_HTH"/>
</dbReference>
<dbReference type="InterPro" id="IPR019887">
    <property type="entry name" value="Tscrpt_reg_AsnC/Lrp_C"/>
</dbReference>
<dbReference type="Proteomes" id="UP001268651">
    <property type="component" value="Unassembled WGS sequence"/>
</dbReference>
<reference evidence="5 6" key="1">
    <citation type="submission" date="2023-10" db="EMBL/GenBank/DDBJ databases">
        <title>Marimonas sp. nov. isolated from tidal mud flat.</title>
        <authorList>
            <person name="Jaincy N.J."/>
            <person name="Srinivasan S."/>
            <person name="Lee S.-S."/>
        </authorList>
    </citation>
    <scope>NUCLEOTIDE SEQUENCE [LARGE SCALE GENOMIC DNA]</scope>
    <source>
        <strain evidence="5 6">MJ-SS3</strain>
    </source>
</reference>
<organism evidence="5 6">
    <name type="scientific">Gilvirhabdus luticola</name>
    <dbReference type="NCBI Taxonomy" id="3079858"/>
    <lineage>
        <taxon>Bacteria</taxon>
        <taxon>Pseudomonadati</taxon>
        <taxon>Bacteroidota</taxon>
        <taxon>Flavobacteriia</taxon>
        <taxon>Flavobacteriales</taxon>
        <taxon>Flavobacteriaceae</taxon>
        <taxon>Gilvirhabdus</taxon>
    </lineage>
</organism>
<keyword evidence="6" id="KW-1185">Reference proteome</keyword>
<evidence type="ECO:0000256" key="2">
    <source>
        <dbReference type="ARBA" id="ARBA00023125"/>
    </source>
</evidence>
<dbReference type="PANTHER" id="PTHR30154:SF34">
    <property type="entry name" value="TRANSCRIPTIONAL REGULATOR AZLB"/>
    <property type="match status" value="1"/>
</dbReference>
<dbReference type="SUPFAM" id="SSF46785">
    <property type="entry name" value="Winged helix' DNA-binding domain"/>
    <property type="match status" value="1"/>
</dbReference>
<dbReference type="InterPro" id="IPR011008">
    <property type="entry name" value="Dimeric_a/b-barrel"/>
</dbReference>
<accession>A0ABU3U7K2</accession>
<dbReference type="CDD" id="cd00090">
    <property type="entry name" value="HTH_ARSR"/>
    <property type="match status" value="1"/>
</dbReference>
<feature type="domain" description="HTH asnC-type" evidence="4">
    <location>
        <begin position="3"/>
        <end position="64"/>
    </location>
</feature>
<evidence type="ECO:0000256" key="3">
    <source>
        <dbReference type="ARBA" id="ARBA00023163"/>
    </source>
</evidence>
<evidence type="ECO:0000259" key="4">
    <source>
        <dbReference type="PROSITE" id="PS50956"/>
    </source>
</evidence>
<sequence length="153" mass="17962">MAFDTTDKKLLELLQQDCKQTNKELSNKLNLSVTAVYERIRKLEREAVIDRYVALVKKEKINKSFVVFCHIKLVQHSQDYVMKFEREVAKLDEVLECYHISGDYDYLLKVLVTDMEAFREFMVKKLTNIDHIGSTHSMFVINEVKHTTGITIE</sequence>
<comment type="caution">
    <text evidence="5">The sequence shown here is derived from an EMBL/GenBank/DDBJ whole genome shotgun (WGS) entry which is preliminary data.</text>
</comment>
<protein>
    <submittedName>
        <fullName evidence="5">Lrp/AsnC family transcriptional regulator</fullName>
    </submittedName>
</protein>
<dbReference type="Pfam" id="PF01037">
    <property type="entry name" value="AsnC_trans_reg"/>
    <property type="match status" value="1"/>
</dbReference>
<dbReference type="PANTHER" id="PTHR30154">
    <property type="entry name" value="LEUCINE-RESPONSIVE REGULATORY PROTEIN"/>
    <property type="match status" value="1"/>
</dbReference>